<gene>
    <name evidence="1" type="ORF">VKT23_006437</name>
</gene>
<organism evidence="1 2">
    <name type="scientific">Marasmiellus scandens</name>
    <dbReference type="NCBI Taxonomy" id="2682957"/>
    <lineage>
        <taxon>Eukaryota</taxon>
        <taxon>Fungi</taxon>
        <taxon>Dikarya</taxon>
        <taxon>Basidiomycota</taxon>
        <taxon>Agaricomycotina</taxon>
        <taxon>Agaricomycetes</taxon>
        <taxon>Agaricomycetidae</taxon>
        <taxon>Agaricales</taxon>
        <taxon>Marasmiineae</taxon>
        <taxon>Omphalotaceae</taxon>
        <taxon>Marasmiellus</taxon>
    </lineage>
</organism>
<dbReference type="Proteomes" id="UP001498398">
    <property type="component" value="Unassembled WGS sequence"/>
</dbReference>
<dbReference type="EMBL" id="JBANRG010000008">
    <property type="protein sequence ID" value="KAK7464272.1"/>
    <property type="molecule type" value="Genomic_DNA"/>
</dbReference>
<name>A0ABR1JP53_9AGAR</name>
<proteinExistence type="predicted"/>
<reference evidence="1 2" key="1">
    <citation type="submission" date="2024-01" db="EMBL/GenBank/DDBJ databases">
        <title>A draft genome for the cacao thread blight pathogen Marasmiellus scandens.</title>
        <authorList>
            <person name="Baruah I.K."/>
            <person name="Leung J."/>
            <person name="Bukari Y."/>
            <person name="Amoako-Attah I."/>
            <person name="Meinhardt L.W."/>
            <person name="Bailey B.A."/>
            <person name="Cohen S.P."/>
        </authorList>
    </citation>
    <scope>NUCLEOTIDE SEQUENCE [LARGE SCALE GENOMIC DNA]</scope>
    <source>
        <strain evidence="1 2">GH-19</strain>
    </source>
</reference>
<accession>A0ABR1JP53</accession>
<protein>
    <recommendedName>
        <fullName evidence="3">Peroxisomal membrane protein PEX17</fullName>
    </recommendedName>
</protein>
<evidence type="ECO:0008006" key="3">
    <source>
        <dbReference type="Google" id="ProtNLM"/>
    </source>
</evidence>
<evidence type="ECO:0000313" key="2">
    <source>
        <dbReference type="Proteomes" id="UP001498398"/>
    </source>
</evidence>
<comment type="caution">
    <text evidence="1">The sequence shown here is derived from an EMBL/GenBank/DDBJ whole genome shotgun (WGS) entry which is preliminary data.</text>
</comment>
<keyword evidence="2" id="KW-1185">Reference proteome</keyword>
<evidence type="ECO:0000313" key="1">
    <source>
        <dbReference type="EMBL" id="KAK7464272.1"/>
    </source>
</evidence>
<sequence>MLSDFVTRFRNHKPRRDKNSSLTLATLSKSLDNPAERDRKCIEYTIKSLDHDKELLPLFEAIPEALLSPTGVRHRNWSLILPLIQLTPHSEHSNIVSRISDFISRPGASIDPEYQTRRTMTSLNALWSLAYYLVAMHSHRAPEGIWQQAFWFDRNLLKVLTNSSSGLSAGGHFASAIALVRMSRVQSFKSCIDSVFEVLFSSQTSCASKFQTSKTIIDRLIVEDVDWESGLFRDSFNELSRLIALGCTSNTDQVLEDARGVITSLQRPGRWKAAQLSILGQLLSSALKTNKIPHNMDLTYQLICSAIKLPSHLLNPAIEITEDEAIASYTAVRAITLPPTNNFNGRETVPYKLFMFCVQVFYSTQHAHSPKLIPAKCRAIMQGYICRNSPDAYFPLLRSDAEGFLLECVLRDLREGAQDSSYCLGLLRCIYHTMSKYALSTGASLVILPPLRVFALQIFDILPAASTLFTHHRLYKYLITYTEWILCKDIIDNLVLMPHGNDNLLPLSTQTIDVIRVLGRSVLPDSSVPQQPSLPWKAISYNRWIEDLLAYMVSMNLVIIAKYITICIDFNHQPTVPKFSWTSFRWYQGHVYPSSQIALAESICKLVYAYTKWGHSRSLPPWIRLFESDIWLMSQEWGWITDLKSAKILIDAIECHRDAPNFGGMLWYEQALLDRCRDIVMKAGQGSN</sequence>